<dbReference type="NCBIfam" id="TIGR01707">
    <property type="entry name" value="gspI"/>
    <property type="match status" value="1"/>
</dbReference>
<keyword evidence="4 7" id="KW-0812">Transmembrane</keyword>
<evidence type="ECO:0000256" key="6">
    <source>
        <dbReference type="ARBA" id="ARBA00023136"/>
    </source>
</evidence>
<sequence>MTLLEVMVALMIFAIGCMALIKTTGRQVQSLGVIEAKNVALWVADNQLTLLQLDVSPLAQTWRQGTTEMADETWYWRYRGRDTTDVGMRAIEMEVRRNPQAQNALVRLLAYRESP</sequence>
<evidence type="ECO:0000256" key="5">
    <source>
        <dbReference type="ARBA" id="ARBA00022989"/>
    </source>
</evidence>
<dbReference type="PANTHER" id="PTHR38779">
    <property type="entry name" value="TYPE II SECRETION SYSTEM PROTEIN I-RELATED"/>
    <property type="match status" value="1"/>
</dbReference>
<dbReference type="GO" id="GO:0015628">
    <property type="term" value="P:protein secretion by the type II secretion system"/>
    <property type="evidence" value="ECO:0007669"/>
    <property type="project" value="UniProtKB-UniRule"/>
</dbReference>
<dbReference type="InterPro" id="IPR045584">
    <property type="entry name" value="Pilin-like"/>
</dbReference>
<comment type="function">
    <text evidence="1">Component of the type II secretion system required for the energy-dependent secretion of extracellular factors such as proteases and toxins from the periplasm. Part of the pseudopilus tip complex that is critical for the recognition and binding of secretion substrates.</text>
</comment>
<protein>
    <recommendedName>
        <fullName evidence="7">Type II secretion system protein I</fullName>
        <shortName evidence="7">T2SS minor pseudopilin I</shortName>
    </recommendedName>
</protein>
<comment type="PTM">
    <text evidence="7">Cleaved by prepilin peptidase.</text>
</comment>
<keyword evidence="6 7" id="KW-0472">Membrane</keyword>
<evidence type="ECO:0000259" key="8">
    <source>
        <dbReference type="Pfam" id="PF02501"/>
    </source>
</evidence>
<keyword evidence="7" id="KW-1003">Cell membrane</keyword>
<comment type="subcellular location">
    <subcellularLocation>
        <location evidence="7">Cell inner membrane</location>
        <topology evidence="7">Single-pass membrane protein</topology>
    </subcellularLocation>
    <subcellularLocation>
        <location evidence="2">Membrane</location>
        <topology evidence="2">Single-pass membrane protein</topology>
    </subcellularLocation>
</comment>
<dbReference type="SUPFAM" id="SSF54523">
    <property type="entry name" value="Pili subunits"/>
    <property type="match status" value="1"/>
</dbReference>
<evidence type="ECO:0000256" key="4">
    <source>
        <dbReference type="ARBA" id="ARBA00022692"/>
    </source>
</evidence>
<gene>
    <name evidence="9" type="primary">gspI</name>
    <name evidence="9" type="ORF">D4100_17185</name>
</gene>
<dbReference type="AlphaFoldDB" id="A0AA92X2L6"/>
<dbReference type="PANTHER" id="PTHR38779:SF2">
    <property type="entry name" value="TYPE II SECRETION SYSTEM PROTEIN I-RELATED"/>
    <property type="match status" value="1"/>
</dbReference>
<dbReference type="Proteomes" id="UP000284338">
    <property type="component" value="Unassembled WGS sequence"/>
</dbReference>
<evidence type="ECO:0000256" key="1">
    <source>
        <dbReference type="ARBA" id="ARBA00003161"/>
    </source>
</evidence>
<dbReference type="InterPro" id="IPR003413">
    <property type="entry name" value="T2SS_GspI_C"/>
</dbReference>
<name>A0AA92X2L6_9GAMM</name>
<evidence type="ECO:0000256" key="7">
    <source>
        <dbReference type="RuleBase" id="RU368030"/>
    </source>
</evidence>
<comment type="similarity">
    <text evidence="7">Belongs to the GSP I family.</text>
</comment>
<evidence type="ECO:0000256" key="3">
    <source>
        <dbReference type="ARBA" id="ARBA00022481"/>
    </source>
</evidence>
<keyword evidence="7" id="KW-0997">Cell inner membrane</keyword>
<comment type="caution">
    <text evidence="9">The sequence shown here is derived from an EMBL/GenBank/DDBJ whole genome shotgun (WGS) entry which is preliminary data.</text>
</comment>
<evidence type="ECO:0000313" key="9">
    <source>
        <dbReference type="EMBL" id="RJF54872.1"/>
    </source>
</evidence>
<organism evidence="9 10">
    <name type="scientific">Serratia inhibens</name>
    <dbReference type="NCBI Taxonomy" id="2338073"/>
    <lineage>
        <taxon>Bacteria</taxon>
        <taxon>Pseudomonadati</taxon>
        <taxon>Pseudomonadota</taxon>
        <taxon>Gammaproteobacteria</taxon>
        <taxon>Enterobacterales</taxon>
        <taxon>Yersiniaceae</taxon>
        <taxon>Serratia</taxon>
    </lineage>
</organism>
<feature type="domain" description="Type II secretion system protein GspI C-terminal" evidence="8">
    <location>
        <begin position="35"/>
        <end position="111"/>
    </location>
</feature>
<dbReference type="GO" id="GO:0005886">
    <property type="term" value="C:plasma membrane"/>
    <property type="evidence" value="ECO:0007669"/>
    <property type="project" value="UniProtKB-SubCell"/>
</dbReference>
<dbReference type="Gene3D" id="3.30.1300.30">
    <property type="entry name" value="GSPII I/J protein-like"/>
    <property type="match status" value="1"/>
</dbReference>
<feature type="transmembrane region" description="Helical" evidence="7">
    <location>
        <begin position="6"/>
        <end position="21"/>
    </location>
</feature>
<keyword evidence="10" id="KW-1185">Reference proteome</keyword>
<keyword evidence="3 7" id="KW-0488">Methylation</keyword>
<reference evidence="9 10" key="1">
    <citation type="submission" date="2018-09" db="EMBL/GenBank/DDBJ databases">
        <title>Draft genome of a novel serratia sp. strain with antifungal activity.</title>
        <authorList>
            <person name="Dichmann S.I."/>
            <person name="Park B.P."/>
            <person name="Pathiraja D."/>
            <person name="Choi I.-G."/>
            <person name="Stougaard P."/>
            <person name="Hennessy R.C."/>
        </authorList>
    </citation>
    <scope>NUCLEOTIDE SEQUENCE [LARGE SCALE GENOMIC DNA]</scope>
    <source>
        <strain evidence="9 10">S40</strain>
    </source>
</reference>
<proteinExistence type="inferred from homology"/>
<dbReference type="GO" id="GO:0015627">
    <property type="term" value="C:type II protein secretion system complex"/>
    <property type="evidence" value="ECO:0007669"/>
    <property type="project" value="UniProtKB-UniRule"/>
</dbReference>
<accession>A0AA92X2L6</accession>
<dbReference type="Pfam" id="PF02501">
    <property type="entry name" value="T2SSI"/>
    <property type="match status" value="1"/>
</dbReference>
<dbReference type="EMBL" id="QYYG01000005">
    <property type="protein sequence ID" value="RJF54872.1"/>
    <property type="molecule type" value="Genomic_DNA"/>
</dbReference>
<keyword evidence="5 7" id="KW-1133">Transmembrane helix</keyword>
<dbReference type="InterPro" id="IPR010052">
    <property type="entry name" value="T2SS_protein-GspI"/>
</dbReference>
<evidence type="ECO:0000256" key="2">
    <source>
        <dbReference type="ARBA" id="ARBA00004167"/>
    </source>
</evidence>
<evidence type="ECO:0000313" key="10">
    <source>
        <dbReference type="Proteomes" id="UP000284338"/>
    </source>
</evidence>
<comment type="subunit">
    <text evidence="7">Type II secretion is composed of four main components: the outer membrane complex, the inner membrane complex, the cytoplasmic secretion ATPase and the periplasm-spanning pseudopilus.</text>
</comment>